<reference evidence="3" key="1">
    <citation type="submission" date="2023-06" db="EMBL/GenBank/DDBJ databases">
        <title>Genome-scale phylogeny and comparative genomics of the fungal order Sordariales.</title>
        <authorList>
            <consortium name="Lawrence Berkeley National Laboratory"/>
            <person name="Hensen N."/>
            <person name="Bonometti L."/>
            <person name="Westerberg I."/>
            <person name="Brannstrom I.O."/>
            <person name="Guillou S."/>
            <person name="Cros-Aarteil S."/>
            <person name="Calhoun S."/>
            <person name="Haridas S."/>
            <person name="Kuo A."/>
            <person name="Mondo S."/>
            <person name="Pangilinan J."/>
            <person name="Riley R."/>
            <person name="Labutti K."/>
            <person name="Andreopoulos B."/>
            <person name="Lipzen A."/>
            <person name="Chen C."/>
            <person name="Yanf M."/>
            <person name="Daum C."/>
            <person name="Ng V."/>
            <person name="Clum A."/>
            <person name="Steindorff A."/>
            <person name="Ohm R."/>
            <person name="Martin F."/>
            <person name="Silar P."/>
            <person name="Natvig D."/>
            <person name="Lalanne C."/>
            <person name="Gautier V."/>
            <person name="Ament-Velasquez S.L."/>
            <person name="Kruys A."/>
            <person name="Hutchinson M.I."/>
            <person name="Powell A.J."/>
            <person name="Barry K."/>
            <person name="Miller A.N."/>
            <person name="Grigoriev I.V."/>
            <person name="Debuchy R."/>
            <person name="Gladieux P."/>
            <person name="Thoren M.H."/>
            <person name="Johannesson H."/>
        </authorList>
    </citation>
    <scope>NUCLEOTIDE SEQUENCE</scope>
    <source>
        <strain evidence="3">SMH2532-1</strain>
    </source>
</reference>
<protein>
    <recommendedName>
        <fullName evidence="2">PLL-like beta propeller domain-containing protein</fullName>
    </recommendedName>
</protein>
<evidence type="ECO:0000313" key="4">
    <source>
        <dbReference type="Proteomes" id="UP001174936"/>
    </source>
</evidence>
<dbReference type="InterPro" id="IPR058502">
    <property type="entry name" value="PLL-like_beta-prop"/>
</dbReference>
<comment type="caution">
    <text evidence="3">The sequence shown here is derived from an EMBL/GenBank/DDBJ whole genome shotgun (WGS) entry which is preliminary data.</text>
</comment>
<accession>A0AA40CM36</accession>
<gene>
    <name evidence="3" type="ORF">B0T16DRAFT_447800</name>
</gene>
<evidence type="ECO:0000313" key="3">
    <source>
        <dbReference type="EMBL" id="KAK0644016.1"/>
    </source>
</evidence>
<keyword evidence="4" id="KW-1185">Reference proteome</keyword>
<feature type="compositionally biased region" description="Low complexity" evidence="1">
    <location>
        <begin position="119"/>
        <end position="144"/>
    </location>
</feature>
<feature type="compositionally biased region" description="Polar residues" evidence="1">
    <location>
        <begin position="145"/>
        <end position="158"/>
    </location>
</feature>
<dbReference type="EMBL" id="JAULSV010000005">
    <property type="protein sequence ID" value="KAK0644016.1"/>
    <property type="molecule type" value="Genomic_DNA"/>
</dbReference>
<feature type="region of interest" description="Disordered" evidence="1">
    <location>
        <begin position="55"/>
        <end position="80"/>
    </location>
</feature>
<organism evidence="3 4">
    <name type="scientific">Cercophora newfieldiana</name>
    <dbReference type="NCBI Taxonomy" id="92897"/>
    <lineage>
        <taxon>Eukaryota</taxon>
        <taxon>Fungi</taxon>
        <taxon>Dikarya</taxon>
        <taxon>Ascomycota</taxon>
        <taxon>Pezizomycotina</taxon>
        <taxon>Sordariomycetes</taxon>
        <taxon>Sordariomycetidae</taxon>
        <taxon>Sordariales</taxon>
        <taxon>Lasiosphaeriaceae</taxon>
        <taxon>Cercophora</taxon>
    </lineage>
</organism>
<dbReference type="AlphaFoldDB" id="A0AA40CM36"/>
<feature type="domain" description="PLL-like beta propeller" evidence="2">
    <location>
        <begin position="150"/>
        <end position="475"/>
    </location>
</feature>
<sequence length="481" mass="52129">MCAFVPSANVKLAAREERAIDAIIQQRQLEVLEQSWCPIRQITRACSAVSAVSTKSYPEPVDGDGRSYPEHVGAGAPPLPPKYVEVGESSQPYHQLPDDGATKKGRFSRRCWIGLVLSPSSSSRESNSAASAPSDANNNNNGNSPTGISTAPNTTSPFPTARSACRDTVCPQPDAIAWNFSTRISVVAVADPDHSARTQMWSPEDATWQTEWKNIAGKATSAVTLCTVKGERLDFWSGDISNKVVAHNFLGRFKLEYWAPDLSKDWQGSADWKAGPTIKGRPGVACRYDDYGHDIFAYDGTGATVRHSAYRESTAWTPVFTMDSGAGFKGFQSDPVLLASANDRLEFFGIGVDKKMYYGAWSKQAGHSRMVDLGGAFQSVPSAVVTRSGRVDVVALGMSDTLMHRVLQGGQWSAEWEDLGVFGNSAPLAFNLTTTPERVGVFVLGENGELNQTVWEVSSELSWKGLWAGMGGNLTSSYFRS</sequence>
<feature type="region of interest" description="Disordered" evidence="1">
    <location>
        <begin position="85"/>
        <end position="104"/>
    </location>
</feature>
<name>A0AA40CM36_9PEZI</name>
<dbReference type="Proteomes" id="UP001174936">
    <property type="component" value="Unassembled WGS sequence"/>
</dbReference>
<feature type="region of interest" description="Disordered" evidence="1">
    <location>
        <begin position="119"/>
        <end position="165"/>
    </location>
</feature>
<dbReference type="Gene3D" id="2.120.10.70">
    <property type="entry name" value="Fucose-specific lectin"/>
    <property type="match status" value="1"/>
</dbReference>
<dbReference type="SUPFAM" id="SSF89372">
    <property type="entry name" value="Fucose-specific lectin"/>
    <property type="match status" value="1"/>
</dbReference>
<evidence type="ECO:0000259" key="2">
    <source>
        <dbReference type="Pfam" id="PF26607"/>
    </source>
</evidence>
<evidence type="ECO:0000256" key="1">
    <source>
        <dbReference type="SAM" id="MobiDB-lite"/>
    </source>
</evidence>
<proteinExistence type="predicted"/>
<dbReference type="Pfam" id="PF26607">
    <property type="entry name" value="DUF8189"/>
    <property type="match status" value="1"/>
</dbReference>